<organism evidence="8 9">
    <name type="scientific">Micromonospora humi</name>
    <dbReference type="NCBI Taxonomy" id="745366"/>
    <lineage>
        <taxon>Bacteria</taxon>
        <taxon>Bacillati</taxon>
        <taxon>Actinomycetota</taxon>
        <taxon>Actinomycetes</taxon>
        <taxon>Micromonosporales</taxon>
        <taxon>Micromonosporaceae</taxon>
        <taxon>Micromonospora</taxon>
    </lineage>
</organism>
<keyword evidence="9" id="KW-1185">Reference proteome</keyword>
<feature type="transmembrane region" description="Helical" evidence="7">
    <location>
        <begin position="39"/>
        <end position="60"/>
    </location>
</feature>
<dbReference type="PANTHER" id="PTHR31632:SF2">
    <property type="entry name" value="PLASMA MEMBRANE IRON PERMEASE"/>
    <property type="match status" value="1"/>
</dbReference>
<comment type="similarity">
    <text evidence="2">Belongs to the oxidase-dependent Fe transporter (OFeT) (TC 9.A.10.1) family.</text>
</comment>
<evidence type="ECO:0000256" key="7">
    <source>
        <dbReference type="SAM" id="Phobius"/>
    </source>
</evidence>
<dbReference type="EMBL" id="FMDM01000004">
    <property type="protein sequence ID" value="SCG49849.1"/>
    <property type="molecule type" value="Genomic_DNA"/>
</dbReference>
<feature type="region of interest" description="Disordered" evidence="6">
    <location>
        <begin position="273"/>
        <end position="344"/>
    </location>
</feature>
<dbReference type="STRING" id="745366.GA0070213_10459"/>
<feature type="transmembrane region" description="Helical" evidence="7">
    <location>
        <begin position="6"/>
        <end position="27"/>
    </location>
</feature>
<name>A0A1C5HV29_9ACTN</name>
<evidence type="ECO:0000313" key="8">
    <source>
        <dbReference type="EMBL" id="SCG49849.1"/>
    </source>
</evidence>
<evidence type="ECO:0000256" key="5">
    <source>
        <dbReference type="ARBA" id="ARBA00023136"/>
    </source>
</evidence>
<keyword evidence="3 7" id="KW-0812">Transmembrane</keyword>
<evidence type="ECO:0000256" key="4">
    <source>
        <dbReference type="ARBA" id="ARBA00022989"/>
    </source>
</evidence>
<dbReference type="PANTHER" id="PTHR31632">
    <property type="entry name" value="IRON TRANSPORTER FTH1"/>
    <property type="match status" value="1"/>
</dbReference>
<feature type="transmembrane region" description="Helical" evidence="7">
    <location>
        <begin position="243"/>
        <end position="265"/>
    </location>
</feature>
<reference evidence="9" key="1">
    <citation type="submission" date="2016-06" db="EMBL/GenBank/DDBJ databases">
        <authorList>
            <person name="Varghese N."/>
            <person name="Submissions Spin"/>
        </authorList>
    </citation>
    <scope>NUCLEOTIDE SEQUENCE [LARGE SCALE GENOMIC DNA]</scope>
    <source>
        <strain evidence="9">DSM 45647</strain>
    </source>
</reference>
<feature type="transmembrane region" description="Helical" evidence="7">
    <location>
        <begin position="110"/>
        <end position="127"/>
    </location>
</feature>
<evidence type="ECO:0000313" key="9">
    <source>
        <dbReference type="Proteomes" id="UP000199360"/>
    </source>
</evidence>
<evidence type="ECO:0000256" key="2">
    <source>
        <dbReference type="ARBA" id="ARBA00008333"/>
    </source>
</evidence>
<feature type="transmembrane region" description="Helical" evidence="7">
    <location>
        <begin position="182"/>
        <end position="202"/>
    </location>
</feature>
<dbReference type="InterPro" id="IPR004923">
    <property type="entry name" value="FTR1/Fip1/EfeU"/>
</dbReference>
<feature type="transmembrane region" description="Helical" evidence="7">
    <location>
        <begin position="72"/>
        <end position="90"/>
    </location>
</feature>
<dbReference type="GO" id="GO:0015093">
    <property type="term" value="F:ferrous iron transmembrane transporter activity"/>
    <property type="evidence" value="ECO:0007669"/>
    <property type="project" value="TreeGrafter"/>
</dbReference>
<gene>
    <name evidence="8" type="ORF">GA0070213_10459</name>
</gene>
<accession>A0A1C5HV29</accession>
<evidence type="ECO:0000256" key="3">
    <source>
        <dbReference type="ARBA" id="ARBA00022692"/>
    </source>
</evidence>
<dbReference type="NCBIfam" id="NF041756">
    <property type="entry name" value="EfeU"/>
    <property type="match status" value="1"/>
</dbReference>
<evidence type="ECO:0000256" key="6">
    <source>
        <dbReference type="SAM" id="MobiDB-lite"/>
    </source>
</evidence>
<protein>
    <submittedName>
        <fullName evidence="8">High-affinity iron transporter</fullName>
    </submittedName>
</protein>
<feature type="transmembrane region" description="Helical" evidence="7">
    <location>
        <begin position="147"/>
        <end position="170"/>
    </location>
</feature>
<keyword evidence="5 7" id="KW-0472">Membrane</keyword>
<dbReference type="Pfam" id="PF03239">
    <property type="entry name" value="FTR1"/>
    <property type="match status" value="1"/>
</dbReference>
<keyword evidence="4 7" id="KW-1133">Transmembrane helix</keyword>
<proteinExistence type="inferred from homology"/>
<comment type="subcellular location">
    <subcellularLocation>
        <location evidence="1">Membrane</location>
        <topology evidence="1">Multi-pass membrane protein</topology>
    </subcellularLocation>
</comment>
<dbReference type="GO" id="GO:0033573">
    <property type="term" value="C:high-affinity iron permease complex"/>
    <property type="evidence" value="ECO:0007669"/>
    <property type="project" value="InterPro"/>
</dbReference>
<dbReference type="RefSeq" id="WP_342670492.1">
    <property type="nucleotide sequence ID" value="NZ_FMDM01000004.1"/>
</dbReference>
<evidence type="ECO:0000256" key="1">
    <source>
        <dbReference type="ARBA" id="ARBA00004141"/>
    </source>
</evidence>
<sequence>MFATYLIGLREGLEATLVVSILVAFLVKSQRRDRLPQVWAGVGLAVALSVVFGSLIQYTSTSLLRTSESREFFEAVTSVAAVVFVTWMIFWMRRAARSIAGELRGKLTEALAVGSLAVAGMAFLAVVREGLETALIFYAAAESVAGGTGAGSLLALIGGIVTAVVIGFGLYRSALKINLSRFFTWTGALLILVAAGILKYGVHDFQEAGVLPGLNNQAFDISATLDPNAWYGALLAGMFNITAAPTVLELIAWVAYAVPVLVLFLRKPTAAPAKPAASTPAPSPAGTTAVTSPAVTSPAETTAAPVEPARPIATPTEAEPAAPVDETVPAERPQPAAAAPSPRA</sequence>
<dbReference type="Proteomes" id="UP000199360">
    <property type="component" value="Unassembled WGS sequence"/>
</dbReference>
<dbReference type="AlphaFoldDB" id="A0A1C5HV29"/>